<dbReference type="Gene3D" id="3.90.180.10">
    <property type="entry name" value="Medium-chain alcohol dehydrogenases, catalytic domain"/>
    <property type="match status" value="1"/>
</dbReference>
<dbReference type="InterPro" id="IPR057326">
    <property type="entry name" value="KR_dom"/>
</dbReference>
<dbReference type="PROSITE" id="PS52004">
    <property type="entry name" value="KS3_2"/>
    <property type="match status" value="1"/>
</dbReference>
<sequence length="3219" mass="351514">MAQPPPIAVVGMGCRLPGGASTPEKLWDLLKEGRSGQVKVPKDRWNAEAFFHPDPEQRESLNAQSSYFLKEDISHFDARFFNCTPSEAHTMDPQGRLLLETSYEALESAGIPLESLKGSDTSVFAGVFGRDYDRMGFKDLAQISRAHLTGTGEATLSNRISYIFDLKGASMTIDTGCSASMAALHQACLTLRAGESRVAIVGGAELLIHPDQSITMSATGMVNPDGKCYVFDSRGSGYARGEGAAAVVLKLLDNAIADGDPIHGVIVQSALNQDGKTAGISLPNPDAQADLMRQVYASAGVDPGETLYVEAHGTGTQAGDNAEVGSISKVFCDESKSRKTDLYLGSVKSNIGHLEAASGVAGLIKTILVLKKGQVPPHLDLETPKPSLKLDERRIKVPQELLPLAPKGHTGPQRASVNSFGYGGTNCHVVLESTNGTRLNGVNGYHADTNGHFVNGHNGHHKQNGIFTQSSAYEGPLLFTLTAASETAANSAAKNLQEWLAKESMSYDALRNLSYTLNTRRSLLAWRSAFVASNQTDLSTELGQGKAIKSKAGISSIQTAFVFTGQGAQWYAMGRELMNGSSIFRQSLDLSDHILRSRGCKWSLLEELTKPEKESLVGRSEISQPATTAIQLALVDLLADIGIVPKAVVGHSSGEIAAAYAAGALTHEAAMIASYCRGVISARAKKMNSVPGSMLAVGSSEEAIAPLAKQAKCGKIRVACVNSPDSVTVSGDEAAIDELREILESRDIFARKLKVDTAYHSHHMETIAKDYLAALSGMTCEAQLSGKVSFYSSVTGQLKTSGFDASYWTENLVSQVRFSDALNCLADGMSKSAGIRDPSNVYVEIGPHAALMGPIRQILAQKTDYKYTYASCLHRNKDASITALTVAARLFELGSPVDFQSLLGLDLPRESRTHRQFKTLSDLPTYAFDHGTRYWYESRLSRDHRLRQFPYHDLVGLLDVASNIHEPRWRYHLSVKGMPWLKHHVVDGMIVFPGAGYATMALEAMAQLTKLRNPSAEITGFVLRDVTFSKPVVLKEEGLDGSTPEVELQLVLTRSRTSDSSPWEAFRVLSYDADGSWSEHSTGLIMAQTRSSTSDEVEGILNEQALLQKAAVQKFREIERASSETLDSDDVYSMLRSTGNDFGPSFSTLSNIKLSKDCLAHATMTIPDISQFMPKSFLRPHLIHPATLDAINQMAAVMFKRECSNSPLMPVFMSEITISANINREPGSELIVALEITPEGKSSASGNSWCYQRRQDGNLDLVATTHKWQLRAIGEEIRDAHSVPFQRKMNYTMQWDNDVDFPRQEQLQRRIHASVSVDDTRAIHDELNLNEKAAAIYLREAFQRVQSASDKITTPHLLKLYKWTENYLQSEMYRQTMSSIGSESEASVLQRLLKESGVEGRMLARIGENLPGILTGEVDSLALMLQGNLLNEFYADGMIRHSNTHMAKYMELLAFKKPRMAILEIGAGTGGSTLPLIQALDRPEGPLFDTYHYTDVSSGFFEKAKTKFSAWDSYMEYKTLDITRDPVAQGFEANKYDLIMCSNVLHATPSMAETISNTRKLLKPGGRLALVEITRLTAAINTIFGTLSGWWAFEDERIQGNHGPLLTRDSWHNLLSAHSFNGVEVAIDDHEGPAPRTSTMISMAVDTAPESQTRRTEIDTVQMLCTSPLSAASKALGKKIVSAAEKQGFRSTSELWNQDLTLAVQENTAYVVLDSAETSILASPENTESFGKLKTLLTTCKYLLWVSFQECNESPQATATKGLVTGFARVIRRENDSARFITLDIEESVKDKNLDTIVDTAMRVAETCFWPQPGHQPSKEMEYRLNHGGQLTIPRVQADTNFNKWIDQVNGEAPLDLCAYQDATRPLKLEVETPGLLSSLRFADDESHERPLARDEIQLEARAYGVNFRDVFIALGQMLPGLPMAGECAGVVTAVGKDLHGEYKVGDRVMGLGAQAFASHPRLKGHWAHALPSTLDLGFDAAASMPIIFLTAYHCLIDIAHLSKGQTVLIQAASGGVGQAAIQIAQWVGAEVFATVGSAEKRKLIMDAYGIPETHIFSSRNTSFKDGVLRVTKGRGVDVVLNSLAGEMLTSSWDCVAPLGFHLEIGKADIYKRSHLNMVPFDRSITFSAVDLLVLFHKRPLQMYKSFGEIVKLLDQGVLHAVTPLMTMDMDHVEQSFRLIAGRKHTGKVILNIPEHKTLMVNAVAPPPPSLQLDKNGTYVIAGGLGDLGRRIARVLAAHGAGHILSLSRRDLDASTKSHLEQDIRSLGAQLHIAKCDITDMANVKSIAAQCQKSLPPVKGVIHGGMVLRDHPLLHMSLDDYNTALGPKVKGTINLDAAFASPHLDFFIMLSSVTCILGKTGQANYSAGNAFQDAFAHAHRQQQSSSSGTRYISLNLGAVDGSEAIICLSVRQQELMRASAILMSFEEVFKVLEYAMGPRAVQDGCVQTLMGFDRQSIVAVNDEFSLSNPLLSMIPYTRASRGGAGGAGDGKVDVQASIKAAKSMKDAEEVIMSAIVKKFSVFLDRPVEDISLDQPLATFGMDSLVSIEVKNWMVRSFEVTISAAEVTGASSIPALAETIALRSKLIGDDVRGDASSSDQQASSSQDAANGTSADGKKASNNSNSKAKHGHDCCRQVDILPRQPIPDLQASLEYFISNASHFAKSPKELENLKSAVASFVAKGSTARQIYEQLAARAADSNIESWSSDVVTESLHLRPRFPLMHKSFSASHYDSSVPHSQAARAALIAEAAFRHKQALEAGEVEGLAPFGVPLCMYSSTWLFNATREPHIGCDQMRKYEGDYCVVLRHGRVFKVSLQDSAQNKNTTVARLEKTFQAILDESPDDEPDASIGLLTSDHRDAWAENREALLKIDPQNAAYLHTIDAAAFLVCLEDTAVHSASERVQQCIQGDGSNRWYDKCLQFIVAKNGTSSFIGEHSMLDGQSMLRLNEAIHEAIRGYRPGQHATNGTNGKMSADGSERIHLEEYTAVTSPELQEKMETLREKHRHMASLRQHAVHSLPSLNKKLFTSYNLPLKAIVDVTIQLASRLYFGHNPASWEPVNMARYHKARPDMIQQASGIVAAFCSAAATGASLPQKELRAMMVSAAEDINDNSARAARGENHYSLLDAIQAMWPAGEDSAAIFRDPLYQRAQPHRLISGITDSEASFAQSYLLLWPDALWMLYTPHEEETTFSIVGPSGGLARFEKCLDDAAGIIRNLVVS</sequence>
<dbReference type="EMBL" id="MU032346">
    <property type="protein sequence ID" value="KAF3768085.1"/>
    <property type="molecule type" value="Genomic_DNA"/>
</dbReference>
<dbReference type="CDD" id="cd00833">
    <property type="entry name" value="PKS"/>
    <property type="match status" value="1"/>
</dbReference>
<evidence type="ECO:0000256" key="11">
    <source>
        <dbReference type="SAM" id="MobiDB-lite"/>
    </source>
</evidence>
<dbReference type="InterPro" id="IPR049551">
    <property type="entry name" value="PKS_DH_C"/>
</dbReference>
<dbReference type="Gene3D" id="1.10.1200.10">
    <property type="entry name" value="ACP-like"/>
    <property type="match status" value="1"/>
</dbReference>
<evidence type="ECO:0000256" key="2">
    <source>
        <dbReference type="ARBA" id="ARBA00022450"/>
    </source>
</evidence>
<dbReference type="Pfam" id="PF23297">
    <property type="entry name" value="ACP_SdgA_C"/>
    <property type="match status" value="1"/>
</dbReference>
<dbReference type="Pfam" id="PF08659">
    <property type="entry name" value="KR"/>
    <property type="match status" value="1"/>
</dbReference>
<dbReference type="SUPFAM" id="SSF53335">
    <property type="entry name" value="S-adenosyl-L-methionine-dependent methyltransferases"/>
    <property type="match status" value="1"/>
</dbReference>
<feature type="active site" description="Proton donor; for dehydratase activity" evidence="10">
    <location>
        <position position="1189"/>
    </location>
</feature>
<dbReference type="GO" id="GO:0044550">
    <property type="term" value="P:secondary metabolite biosynthetic process"/>
    <property type="evidence" value="ECO:0007669"/>
    <property type="project" value="TreeGrafter"/>
</dbReference>
<feature type="active site" description="Proton acceptor; for dehydratase activity" evidence="10">
    <location>
        <position position="984"/>
    </location>
</feature>
<evidence type="ECO:0008006" key="17">
    <source>
        <dbReference type="Google" id="ProtNLM"/>
    </source>
</evidence>
<dbReference type="Gene3D" id="3.40.47.10">
    <property type="match status" value="1"/>
</dbReference>
<dbReference type="Pfam" id="PF00107">
    <property type="entry name" value="ADH_zinc_N"/>
    <property type="match status" value="1"/>
</dbReference>
<evidence type="ECO:0000256" key="9">
    <source>
        <dbReference type="PIRSR" id="PIRSR600542-1"/>
    </source>
</evidence>
<comment type="similarity">
    <text evidence="1">Belongs to the carnitine/choline acetyltransferase family.</text>
</comment>
<dbReference type="RefSeq" id="XP_040779046.1">
    <property type="nucleotide sequence ID" value="XM_040926004.1"/>
</dbReference>
<dbReference type="GO" id="GO:0004312">
    <property type="term" value="F:fatty acid synthase activity"/>
    <property type="evidence" value="ECO:0007669"/>
    <property type="project" value="TreeGrafter"/>
</dbReference>
<keyword evidence="2" id="KW-0596">Phosphopantetheine</keyword>
<keyword evidence="3" id="KW-0597">Phosphoprotein</keyword>
<dbReference type="SMART" id="SM00825">
    <property type="entry name" value="PKS_KS"/>
    <property type="match status" value="1"/>
</dbReference>
<evidence type="ECO:0000256" key="7">
    <source>
        <dbReference type="ARBA" id="ARBA00023268"/>
    </source>
</evidence>
<dbReference type="InterPro" id="IPR001227">
    <property type="entry name" value="Ac_transferase_dom_sf"/>
</dbReference>
<keyword evidence="16" id="KW-1185">Reference proteome</keyword>
<dbReference type="InterPro" id="IPR009081">
    <property type="entry name" value="PP-bd_ACP"/>
</dbReference>
<dbReference type="Proteomes" id="UP000803844">
    <property type="component" value="Unassembled WGS sequence"/>
</dbReference>
<dbReference type="FunFam" id="3.40.50.720:FF:000209">
    <property type="entry name" value="Polyketide synthase Pks12"/>
    <property type="match status" value="1"/>
</dbReference>
<dbReference type="InterPro" id="IPR011032">
    <property type="entry name" value="GroES-like_sf"/>
</dbReference>
<dbReference type="InterPro" id="IPR020841">
    <property type="entry name" value="PKS_Beta-ketoAc_synthase_dom"/>
</dbReference>
<keyword evidence="4" id="KW-0808">Transferase</keyword>
<dbReference type="SMART" id="SM00826">
    <property type="entry name" value="PKS_DH"/>
    <property type="match status" value="1"/>
</dbReference>
<dbReference type="InterPro" id="IPR050091">
    <property type="entry name" value="PKS_NRPS_Biosynth_Enz"/>
</dbReference>
<dbReference type="Gene3D" id="3.30.559.10">
    <property type="entry name" value="Chloramphenicol acetyltransferase-like domain"/>
    <property type="match status" value="1"/>
</dbReference>
<feature type="compositionally biased region" description="Low complexity" evidence="11">
    <location>
        <begin position="2593"/>
        <end position="2608"/>
    </location>
</feature>
<evidence type="ECO:0000256" key="1">
    <source>
        <dbReference type="ARBA" id="ARBA00005232"/>
    </source>
</evidence>
<feature type="region of interest" description="Disordered" evidence="11">
    <location>
        <begin position="2591"/>
        <end position="2630"/>
    </location>
</feature>
<feature type="domain" description="Ketosynthase family 3 (KS3)" evidence="13">
    <location>
        <begin position="4"/>
        <end position="433"/>
    </location>
</feature>
<dbReference type="SUPFAM" id="SSF52151">
    <property type="entry name" value="FabD/lysophospholipase-like"/>
    <property type="match status" value="1"/>
</dbReference>
<feature type="region of interest" description="C-terminal hotdog fold" evidence="10">
    <location>
        <begin position="1123"/>
        <end position="1279"/>
    </location>
</feature>
<dbReference type="InterPro" id="IPR032821">
    <property type="entry name" value="PKS_assoc"/>
</dbReference>
<dbReference type="Pfam" id="PF08242">
    <property type="entry name" value="Methyltransf_12"/>
    <property type="match status" value="1"/>
</dbReference>
<feature type="domain" description="PKS/mFAS DH" evidence="14">
    <location>
        <begin position="952"/>
        <end position="1279"/>
    </location>
</feature>
<dbReference type="Gene3D" id="3.40.50.150">
    <property type="entry name" value="Vaccinia Virus protein VP39"/>
    <property type="match status" value="1"/>
</dbReference>
<dbReference type="InterPro" id="IPR000542">
    <property type="entry name" value="Carn_acyl_trans"/>
</dbReference>
<dbReference type="SUPFAM" id="SSF47336">
    <property type="entry name" value="ACP-like"/>
    <property type="match status" value="1"/>
</dbReference>
<dbReference type="OrthoDB" id="329835at2759"/>
<dbReference type="InterPro" id="IPR014043">
    <property type="entry name" value="Acyl_transferase_dom"/>
</dbReference>
<dbReference type="PROSITE" id="PS00440">
    <property type="entry name" value="ACYLTRANSF_C_2"/>
    <property type="match status" value="1"/>
</dbReference>
<dbReference type="InterPro" id="IPR016039">
    <property type="entry name" value="Thiolase-like"/>
</dbReference>
<accession>A0A9P4Y7V3</accession>
<dbReference type="Gene3D" id="3.40.366.10">
    <property type="entry name" value="Malonyl-Coenzyme A Acyl Carrier Protein, domain 2"/>
    <property type="match status" value="1"/>
</dbReference>
<dbReference type="SUPFAM" id="SSF53901">
    <property type="entry name" value="Thiolase-like"/>
    <property type="match status" value="1"/>
</dbReference>
<evidence type="ECO:0000259" key="13">
    <source>
        <dbReference type="PROSITE" id="PS52004"/>
    </source>
</evidence>
<dbReference type="PANTHER" id="PTHR43775:SF22">
    <property type="entry name" value="SYNTHASE, PUTATIVE (JCVI)-RELATED"/>
    <property type="match status" value="1"/>
</dbReference>
<dbReference type="Pfam" id="PF14765">
    <property type="entry name" value="PS-DH"/>
    <property type="match status" value="1"/>
</dbReference>
<gene>
    <name evidence="15" type="ORF">M406DRAFT_80584</name>
</gene>
<dbReference type="CDD" id="cd05195">
    <property type="entry name" value="enoyl_red"/>
    <property type="match status" value="1"/>
</dbReference>
<dbReference type="InterPro" id="IPR036736">
    <property type="entry name" value="ACP-like_sf"/>
</dbReference>
<keyword evidence="8" id="KW-0012">Acyltransferase</keyword>
<dbReference type="GO" id="GO:0031177">
    <property type="term" value="F:phosphopantetheine binding"/>
    <property type="evidence" value="ECO:0007669"/>
    <property type="project" value="InterPro"/>
</dbReference>
<dbReference type="InterPro" id="IPR049900">
    <property type="entry name" value="PKS_mFAS_DH"/>
</dbReference>
<dbReference type="SMART" id="SM00823">
    <property type="entry name" value="PKS_PP"/>
    <property type="match status" value="1"/>
</dbReference>
<dbReference type="GO" id="GO:0016491">
    <property type="term" value="F:oxidoreductase activity"/>
    <property type="evidence" value="ECO:0007669"/>
    <property type="project" value="UniProtKB-KW"/>
</dbReference>
<evidence type="ECO:0000313" key="16">
    <source>
        <dbReference type="Proteomes" id="UP000803844"/>
    </source>
</evidence>
<protein>
    <recommendedName>
        <fullName evidence="17">Carrier domain-containing protein</fullName>
    </recommendedName>
</protein>
<proteinExistence type="inferred from homology"/>
<feature type="active site" description="Proton acceptor" evidence="9">
    <location>
        <position position="2935"/>
    </location>
</feature>
<dbReference type="InterPro" id="IPR014030">
    <property type="entry name" value="Ketoacyl_synth_N"/>
</dbReference>
<dbReference type="InterPro" id="IPR023213">
    <property type="entry name" value="CAT-like_dom_sf"/>
</dbReference>
<feature type="domain" description="Carrier" evidence="12">
    <location>
        <begin position="2505"/>
        <end position="2583"/>
    </location>
</feature>
<dbReference type="InterPro" id="IPR036291">
    <property type="entry name" value="NAD(P)-bd_dom_sf"/>
</dbReference>
<dbReference type="GO" id="GO:0006633">
    <property type="term" value="P:fatty acid biosynthetic process"/>
    <property type="evidence" value="ECO:0007669"/>
    <property type="project" value="TreeGrafter"/>
</dbReference>
<organism evidence="15 16">
    <name type="scientific">Cryphonectria parasitica (strain ATCC 38755 / EP155)</name>
    <dbReference type="NCBI Taxonomy" id="660469"/>
    <lineage>
        <taxon>Eukaryota</taxon>
        <taxon>Fungi</taxon>
        <taxon>Dikarya</taxon>
        <taxon>Ascomycota</taxon>
        <taxon>Pezizomycotina</taxon>
        <taxon>Sordariomycetes</taxon>
        <taxon>Sordariomycetidae</taxon>
        <taxon>Diaporthales</taxon>
        <taxon>Cryphonectriaceae</taxon>
        <taxon>Cryphonectria-Endothia species complex</taxon>
        <taxon>Cryphonectria</taxon>
    </lineage>
</organism>
<dbReference type="Pfam" id="PF02801">
    <property type="entry name" value="Ketoacyl-synt_C"/>
    <property type="match status" value="1"/>
</dbReference>
<keyword evidence="7" id="KW-0511">Multifunctional enzyme</keyword>
<evidence type="ECO:0000256" key="6">
    <source>
        <dbReference type="ARBA" id="ARBA00023002"/>
    </source>
</evidence>
<dbReference type="Gene3D" id="3.30.70.3290">
    <property type="match status" value="1"/>
</dbReference>
<dbReference type="Pfam" id="PF00109">
    <property type="entry name" value="ketoacyl-synt"/>
    <property type="match status" value="1"/>
</dbReference>
<dbReference type="Pfam" id="PF16197">
    <property type="entry name" value="KAsynt_C_assoc"/>
    <property type="match status" value="1"/>
</dbReference>
<keyword evidence="6" id="KW-0560">Oxidoreductase</keyword>
<dbReference type="SMART" id="SM00822">
    <property type="entry name" value="PKS_KR"/>
    <property type="match status" value="1"/>
</dbReference>
<comment type="caution">
    <text evidence="15">The sequence shown here is derived from an EMBL/GenBank/DDBJ whole genome shotgun (WGS) entry which is preliminary data.</text>
</comment>
<evidence type="ECO:0000256" key="3">
    <source>
        <dbReference type="ARBA" id="ARBA00022553"/>
    </source>
</evidence>
<dbReference type="InterPro" id="IPR020806">
    <property type="entry name" value="PKS_PP-bd"/>
</dbReference>
<reference evidence="15" key="1">
    <citation type="journal article" date="2020" name="Phytopathology">
        <title>Genome sequence of the chestnut blight fungus Cryphonectria parasitica EP155: A fundamental resource for an archetypical invasive plant pathogen.</title>
        <authorList>
            <person name="Crouch J.A."/>
            <person name="Dawe A."/>
            <person name="Aerts A."/>
            <person name="Barry K."/>
            <person name="Churchill A.C.L."/>
            <person name="Grimwood J."/>
            <person name="Hillman B."/>
            <person name="Milgroom M.G."/>
            <person name="Pangilinan J."/>
            <person name="Smith M."/>
            <person name="Salamov A."/>
            <person name="Schmutz J."/>
            <person name="Yadav J."/>
            <person name="Grigoriev I.V."/>
            <person name="Nuss D."/>
        </authorList>
    </citation>
    <scope>NUCLEOTIDE SEQUENCE</scope>
    <source>
        <strain evidence="15">EP155</strain>
    </source>
</reference>
<evidence type="ECO:0000256" key="5">
    <source>
        <dbReference type="ARBA" id="ARBA00022857"/>
    </source>
</evidence>
<dbReference type="SUPFAM" id="SSF52777">
    <property type="entry name" value="CoA-dependent acyltransferases"/>
    <property type="match status" value="2"/>
</dbReference>
<evidence type="ECO:0000259" key="14">
    <source>
        <dbReference type="PROSITE" id="PS52019"/>
    </source>
</evidence>
<dbReference type="Pfam" id="PF00755">
    <property type="entry name" value="Carn_acyltransf"/>
    <property type="match status" value="1"/>
</dbReference>
<dbReference type="InterPro" id="IPR029063">
    <property type="entry name" value="SAM-dependent_MTases_sf"/>
</dbReference>
<dbReference type="InterPro" id="IPR020807">
    <property type="entry name" value="PKS_DH"/>
</dbReference>
<dbReference type="InterPro" id="IPR016035">
    <property type="entry name" value="Acyl_Trfase/lysoPLipase"/>
</dbReference>
<evidence type="ECO:0000256" key="8">
    <source>
        <dbReference type="ARBA" id="ARBA00023315"/>
    </source>
</evidence>
<dbReference type="SMART" id="SM00829">
    <property type="entry name" value="PKS_ER"/>
    <property type="match status" value="1"/>
</dbReference>
<dbReference type="GO" id="GO:1901336">
    <property type="term" value="P:lactone biosynthetic process"/>
    <property type="evidence" value="ECO:0007669"/>
    <property type="project" value="UniProtKB-ARBA"/>
</dbReference>
<dbReference type="CDD" id="cd02440">
    <property type="entry name" value="AdoMet_MTases"/>
    <property type="match status" value="1"/>
</dbReference>
<dbReference type="FunFam" id="3.40.366.10:FF:000002">
    <property type="entry name" value="Probable polyketide synthase 2"/>
    <property type="match status" value="1"/>
</dbReference>
<dbReference type="InterPro" id="IPR042104">
    <property type="entry name" value="PKS_dehydratase_sf"/>
</dbReference>
<dbReference type="GeneID" id="63843133"/>
<evidence type="ECO:0000313" key="15">
    <source>
        <dbReference type="EMBL" id="KAF3768085.1"/>
    </source>
</evidence>
<dbReference type="SUPFAM" id="SSF55048">
    <property type="entry name" value="Probable ACP-binding domain of malonyl-CoA ACP transacylase"/>
    <property type="match status" value="1"/>
</dbReference>
<dbReference type="Gene3D" id="3.40.50.720">
    <property type="entry name" value="NAD(P)-binding Rossmann-like Domain"/>
    <property type="match status" value="1"/>
</dbReference>
<feature type="region of interest" description="N-terminal hotdog fold" evidence="10">
    <location>
        <begin position="952"/>
        <end position="1092"/>
    </location>
</feature>
<dbReference type="Gene3D" id="3.30.559.70">
    <property type="entry name" value="Choline/Carnitine o-acyltransferase, domain 2"/>
    <property type="match status" value="1"/>
</dbReference>
<dbReference type="InterPro" id="IPR049552">
    <property type="entry name" value="PKS_DH_N"/>
</dbReference>
<dbReference type="InterPro" id="IPR016036">
    <property type="entry name" value="Malonyl_transacylase_ACP-bd"/>
</dbReference>
<dbReference type="InterPro" id="IPR014031">
    <property type="entry name" value="Ketoacyl_synth_C"/>
</dbReference>
<name>A0A9P4Y7V3_CRYP1</name>
<dbReference type="PANTHER" id="PTHR43775">
    <property type="entry name" value="FATTY ACID SYNTHASE"/>
    <property type="match status" value="1"/>
</dbReference>
<dbReference type="InterPro" id="IPR013968">
    <property type="entry name" value="PKS_KR"/>
</dbReference>
<evidence type="ECO:0000256" key="4">
    <source>
        <dbReference type="ARBA" id="ARBA00022679"/>
    </source>
</evidence>
<evidence type="ECO:0000256" key="10">
    <source>
        <dbReference type="PROSITE-ProRule" id="PRU01363"/>
    </source>
</evidence>
<dbReference type="InterPro" id="IPR039551">
    <property type="entry name" value="Cho/carn_acyl_trans"/>
</dbReference>
<dbReference type="PROSITE" id="PS52019">
    <property type="entry name" value="PKS_MFAS_DH"/>
    <property type="match status" value="1"/>
</dbReference>
<dbReference type="SUPFAM" id="SSF51735">
    <property type="entry name" value="NAD(P)-binding Rossmann-fold domains"/>
    <property type="match status" value="2"/>
</dbReference>
<dbReference type="SUPFAM" id="SSF50129">
    <property type="entry name" value="GroES-like"/>
    <property type="match status" value="1"/>
</dbReference>
<evidence type="ECO:0000259" key="12">
    <source>
        <dbReference type="PROSITE" id="PS50075"/>
    </source>
</evidence>
<dbReference type="SMART" id="SM00827">
    <property type="entry name" value="PKS_AT"/>
    <property type="match status" value="1"/>
</dbReference>
<keyword evidence="5" id="KW-0521">NADP</keyword>
<dbReference type="PROSITE" id="PS50075">
    <property type="entry name" value="CARRIER"/>
    <property type="match status" value="1"/>
</dbReference>
<dbReference type="InterPro" id="IPR013149">
    <property type="entry name" value="ADH-like_C"/>
</dbReference>
<dbReference type="Gene3D" id="3.10.129.110">
    <property type="entry name" value="Polyketide synthase dehydratase"/>
    <property type="match status" value="1"/>
</dbReference>
<dbReference type="Pfam" id="PF21089">
    <property type="entry name" value="PKS_DH_N"/>
    <property type="match status" value="1"/>
</dbReference>
<dbReference type="InterPro" id="IPR042231">
    <property type="entry name" value="Cho/carn_acyl_trans_2"/>
</dbReference>
<dbReference type="InterPro" id="IPR013217">
    <property type="entry name" value="Methyltransf_12"/>
</dbReference>
<dbReference type="Pfam" id="PF00698">
    <property type="entry name" value="Acyl_transf_1"/>
    <property type="match status" value="1"/>
</dbReference>
<dbReference type="InterPro" id="IPR020843">
    <property type="entry name" value="ER"/>
</dbReference>